<dbReference type="Gene3D" id="1.20.1050.10">
    <property type="match status" value="1"/>
</dbReference>
<dbReference type="EMBL" id="JAABOJ010000003">
    <property type="protein sequence ID" value="KAF3288795.1"/>
    <property type="molecule type" value="Genomic_DNA"/>
</dbReference>
<dbReference type="InterPro" id="IPR036282">
    <property type="entry name" value="Glutathione-S-Trfase_C_sf"/>
</dbReference>
<dbReference type="PANTHER" id="PTHR44051:SF8">
    <property type="entry name" value="GLUTATHIONE S-TRANSFERASE GSTA"/>
    <property type="match status" value="1"/>
</dbReference>
<name>A0A7C8VEK8_ORBOL</name>
<protein>
    <recommendedName>
        <fullName evidence="6">Glutathione S-transferase, nitrogen catabolite repression regulator</fullName>
    </recommendedName>
</protein>
<evidence type="ECO:0000256" key="1">
    <source>
        <dbReference type="ARBA" id="ARBA00007409"/>
    </source>
</evidence>
<evidence type="ECO:0008006" key="6">
    <source>
        <dbReference type="Google" id="ProtNLM"/>
    </source>
</evidence>
<dbReference type="InterPro" id="IPR004045">
    <property type="entry name" value="Glutathione_S-Trfase_N"/>
</dbReference>
<dbReference type="PROSITE" id="PS50404">
    <property type="entry name" value="GST_NTER"/>
    <property type="match status" value="1"/>
</dbReference>
<dbReference type="OrthoDB" id="422574at2759"/>
<dbReference type="SFLD" id="SFLDS00019">
    <property type="entry name" value="Glutathione_Transferase_(cytos"/>
    <property type="match status" value="1"/>
</dbReference>
<proteinExistence type="inferred from homology"/>
<dbReference type="CDD" id="cd03048">
    <property type="entry name" value="GST_N_Ure2p_like"/>
    <property type="match status" value="1"/>
</dbReference>
<dbReference type="Proteomes" id="UP000474640">
    <property type="component" value="Unassembled WGS sequence"/>
</dbReference>
<dbReference type="InterPro" id="IPR010987">
    <property type="entry name" value="Glutathione-S-Trfase_C-like"/>
</dbReference>
<dbReference type="AlphaFoldDB" id="A0A7C8VEK8"/>
<evidence type="ECO:0000313" key="5">
    <source>
        <dbReference type="Proteomes" id="UP000474640"/>
    </source>
</evidence>
<dbReference type="SFLD" id="SFLDG00358">
    <property type="entry name" value="Main_(cytGST)"/>
    <property type="match status" value="1"/>
</dbReference>
<dbReference type="SUPFAM" id="SSF47616">
    <property type="entry name" value="GST C-terminal domain-like"/>
    <property type="match status" value="1"/>
</dbReference>
<accession>A0A7C8VEK8</accession>
<dbReference type="PANTHER" id="PTHR44051">
    <property type="entry name" value="GLUTATHIONE S-TRANSFERASE-RELATED"/>
    <property type="match status" value="1"/>
</dbReference>
<evidence type="ECO:0000313" key="4">
    <source>
        <dbReference type="EMBL" id="KAF3288795.1"/>
    </source>
</evidence>
<dbReference type="PROSITE" id="PS50405">
    <property type="entry name" value="GST_CTER"/>
    <property type="match status" value="1"/>
</dbReference>
<feature type="domain" description="GST N-terminal" evidence="2">
    <location>
        <begin position="130"/>
        <end position="217"/>
    </location>
</feature>
<comment type="caution">
    <text evidence="4">The sequence shown here is derived from an EMBL/GenBank/DDBJ whole genome shotgun (WGS) entry which is preliminary data.</text>
</comment>
<dbReference type="InterPro" id="IPR004046">
    <property type="entry name" value="GST_C"/>
</dbReference>
<dbReference type="SUPFAM" id="SSF52833">
    <property type="entry name" value="Thioredoxin-like"/>
    <property type="match status" value="1"/>
</dbReference>
<organism evidence="4 5">
    <name type="scientific">Orbilia oligospora</name>
    <name type="common">Nematode-trapping fungus</name>
    <name type="synonym">Arthrobotrys oligospora</name>
    <dbReference type="NCBI Taxonomy" id="2813651"/>
    <lineage>
        <taxon>Eukaryota</taxon>
        <taxon>Fungi</taxon>
        <taxon>Dikarya</taxon>
        <taxon>Ascomycota</taxon>
        <taxon>Pezizomycotina</taxon>
        <taxon>Orbiliomycetes</taxon>
        <taxon>Orbiliales</taxon>
        <taxon>Orbiliaceae</taxon>
        <taxon>Orbilia</taxon>
    </lineage>
</organism>
<evidence type="ECO:0000259" key="3">
    <source>
        <dbReference type="PROSITE" id="PS50405"/>
    </source>
</evidence>
<dbReference type="InterPro" id="IPR040079">
    <property type="entry name" value="Glutathione_S-Trfase"/>
</dbReference>
<dbReference type="InterPro" id="IPR036249">
    <property type="entry name" value="Thioredoxin-like_sf"/>
</dbReference>
<sequence>MWYKTPRCAPHLGRNSFQFYPQHFTCLRTPAQLLLKLVSRPSNISNFRYPQQGRGITNCVHPNPKTERFVPVAGTRRVICNTHNTGIPTLFPSKVNLLRHTSSQSRNLSIIPKMAPTLYTDETPEPIRSSKGLHLITQSTPNGQKVQILLEELKAIYGTEWGTSIINIGTNEQKKDWFLRLNPNGRIPVIIDNDKSFSVMETSAELLYLVEREDKDHHFTFTDPLEKSQLLQWLYFWHGSGAPYQGQVNHFFKYAPAPPDQLQYAQTRFKNETLRVFGVIEIHLSGKYTGEPREYLVGNGSGKYSIADIGTWPWIKGWGWSGAITKEDMEAFPHLLKWIDRIAERPAVKLGTGDAYDASKRPELYVGEKR</sequence>
<dbReference type="Pfam" id="PF14497">
    <property type="entry name" value="GST_C_3"/>
    <property type="match status" value="1"/>
</dbReference>
<dbReference type="Gene3D" id="3.40.30.10">
    <property type="entry name" value="Glutaredoxin"/>
    <property type="match status" value="1"/>
</dbReference>
<dbReference type="Pfam" id="PF13409">
    <property type="entry name" value="GST_N_2"/>
    <property type="match status" value="1"/>
</dbReference>
<reference evidence="4 5" key="1">
    <citation type="submission" date="2020-01" db="EMBL/GenBank/DDBJ databases">
        <authorList>
            <person name="Palmer J.M."/>
        </authorList>
    </citation>
    <scope>NUCLEOTIDE SEQUENCE [LARGE SCALE GENOMIC DNA]</scope>
    <source>
        <strain evidence="4 5">TWF970</strain>
    </source>
</reference>
<gene>
    <name evidence="4" type="ORF">TWF970_005850</name>
</gene>
<comment type="similarity">
    <text evidence="1">Belongs to the GST superfamily.</text>
</comment>
<feature type="domain" description="GST C-terminal" evidence="3">
    <location>
        <begin position="223"/>
        <end position="366"/>
    </location>
</feature>
<evidence type="ECO:0000259" key="2">
    <source>
        <dbReference type="PROSITE" id="PS50404"/>
    </source>
</evidence>